<keyword evidence="1" id="KW-0812">Transmembrane</keyword>
<keyword evidence="3" id="KW-1185">Reference proteome</keyword>
<evidence type="ECO:0000256" key="1">
    <source>
        <dbReference type="SAM" id="Phobius"/>
    </source>
</evidence>
<organism evidence="2 3">
    <name type="scientific">Ataeniobius toweri</name>
    <dbReference type="NCBI Taxonomy" id="208326"/>
    <lineage>
        <taxon>Eukaryota</taxon>
        <taxon>Metazoa</taxon>
        <taxon>Chordata</taxon>
        <taxon>Craniata</taxon>
        <taxon>Vertebrata</taxon>
        <taxon>Euteleostomi</taxon>
        <taxon>Actinopterygii</taxon>
        <taxon>Neopterygii</taxon>
        <taxon>Teleostei</taxon>
        <taxon>Neoteleostei</taxon>
        <taxon>Acanthomorphata</taxon>
        <taxon>Ovalentaria</taxon>
        <taxon>Atherinomorphae</taxon>
        <taxon>Cyprinodontiformes</taxon>
        <taxon>Goodeidae</taxon>
        <taxon>Ataeniobius</taxon>
    </lineage>
</organism>
<dbReference type="Proteomes" id="UP001345963">
    <property type="component" value="Unassembled WGS sequence"/>
</dbReference>
<evidence type="ECO:0000313" key="2">
    <source>
        <dbReference type="EMBL" id="MED6248530.1"/>
    </source>
</evidence>
<sequence length="51" mass="5696">TRQDNLALKGPSLSLLGLRLYLLLQVMIVQKTKKMRSMSLLPVSYVVPQGP</sequence>
<evidence type="ECO:0000313" key="3">
    <source>
        <dbReference type="Proteomes" id="UP001345963"/>
    </source>
</evidence>
<accession>A0ABU7BG32</accession>
<keyword evidence="1" id="KW-1133">Transmembrane helix</keyword>
<feature type="transmembrane region" description="Helical" evidence="1">
    <location>
        <begin position="12"/>
        <end position="29"/>
    </location>
</feature>
<dbReference type="EMBL" id="JAHUTI010050338">
    <property type="protein sequence ID" value="MED6248530.1"/>
    <property type="molecule type" value="Genomic_DNA"/>
</dbReference>
<proteinExistence type="predicted"/>
<reference evidence="2 3" key="1">
    <citation type="submission" date="2021-07" db="EMBL/GenBank/DDBJ databases">
        <authorList>
            <person name="Palmer J.M."/>
        </authorList>
    </citation>
    <scope>NUCLEOTIDE SEQUENCE [LARGE SCALE GENOMIC DNA]</scope>
    <source>
        <strain evidence="2 3">AT_MEX2019</strain>
        <tissue evidence="2">Muscle</tissue>
    </source>
</reference>
<name>A0ABU7BG32_9TELE</name>
<protein>
    <submittedName>
        <fullName evidence="2">Uncharacterized protein</fullName>
    </submittedName>
</protein>
<gene>
    <name evidence="2" type="ORF">ATANTOWER_001617</name>
</gene>
<feature type="non-terminal residue" evidence="2">
    <location>
        <position position="1"/>
    </location>
</feature>
<keyword evidence="1" id="KW-0472">Membrane</keyword>
<comment type="caution">
    <text evidence="2">The sequence shown here is derived from an EMBL/GenBank/DDBJ whole genome shotgun (WGS) entry which is preliminary data.</text>
</comment>